<evidence type="ECO:0000256" key="3">
    <source>
        <dbReference type="ARBA" id="ARBA00024356"/>
    </source>
</evidence>
<evidence type="ECO:0008006" key="7">
    <source>
        <dbReference type="Google" id="ProtNLM"/>
    </source>
</evidence>
<dbReference type="Proteomes" id="UP000293347">
    <property type="component" value="Unassembled WGS sequence"/>
</dbReference>
<dbReference type="InterPro" id="IPR023296">
    <property type="entry name" value="Glyco_hydro_beta-prop_sf"/>
</dbReference>
<dbReference type="GO" id="GO:0016757">
    <property type="term" value="F:glycosyltransferase activity"/>
    <property type="evidence" value="ECO:0007669"/>
    <property type="project" value="UniProtKB-KW"/>
</dbReference>
<keyword evidence="1" id="KW-0328">Glycosyltransferase</keyword>
<evidence type="ECO:0000256" key="4">
    <source>
        <dbReference type="SAM" id="SignalP"/>
    </source>
</evidence>
<dbReference type="PIRSF" id="PIRSF016202">
    <property type="entry name" value="PH1107"/>
    <property type="match status" value="1"/>
</dbReference>
<dbReference type="InterPro" id="IPR007184">
    <property type="entry name" value="Mannoside_phosphorylase"/>
</dbReference>
<feature type="signal peptide" evidence="4">
    <location>
        <begin position="1"/>
        <end position="22"/>
    </location>
</feature>
<evidence type="ECO:0000313" key="6">
    <source>
        <dbReference type="Proteomes" id="UP000293347"/>
    </source>
</evidence>
<comment type="caution">
    <text evidence="5">The sequence shown here is derived from an EMBL/GenBank/DDBJ whole genome shotgun (WGS) entry which is preliminary data.</text>
</comment>
<dbReference type="AlphaFoldDB" id="A0A4R0ND29"/>
<sequence>MKRIFNLFALFLFVQVQLYAQAETPKPIDKLPDWALGPFIRPAGTNPVISPDSISSFYDPMQKKQIDWESNDTFNPAAAVKNGKIYVLYRAEDKSGVGIGHRTSRIGLAESSDGISMKRTGKPVLFPGEDDQKEFEWTGGCEDPRVAVTEDGTYLMLYTQWNKKTPRIGAATSKDLVTWKKHGPIFQDAYNGKFHDIASKSASILTTVKNNKLVITKHKGKYWVYWGENHVYAATSDNLVDWAPVLNEKGGLLELVSPRKGYFDSHLTECGPPAILTDKGIVLMYNGKNLSGADASKEYTANSYCAGQMLFSAEDPSKFISRLDKPFLIPEASFEKSGQYPAGTVFIEGLVYHKNKWFLYYGCADSRVAVAVFDPGKI</sequence>
<evidence type="ECO:0000256" key="1">
    <source>
        <dbReference type="ARBA" id="ARBA00022676"/>
    </source>
</evidence>
<dbReference type="SUPFAM" id="SSF75005">
    <property type="entry name" value="Arabinanase/levansucrase/invertase"/>
    <property type="match status" value="1"/>
</dbReference>
<protein>
    <recommendedName>
        <fullName evidence="7">GH43/DUF377 family glycosyl hydrolase</fullName>
    </recommendedName>
</protein>
<gene>
    <name evidence="5" type="ORF">EZ437_18390</name>
</gene>
<keyword evidence="4" id="KW-0732">Signal</keyword>
<feature type="chain" id="PRO_5020306127" description="GH43/DUF377 family glycosyl hydrolase" evidence="4">
    <location>
        <begin position="23"/>
        <end position="378"/>
    </location>
</feature>
<dbReference type="Pfam" id="PF04041">
    <property type="entry name" value="Glyco_hydro_130"/>
    <property type="match status" value="1"/>
</dbReference>
<dbReference type="PANTHER" id="PTHR34106">
    <property type="entry name" value="GLYCOSIDASE"/>
    <property type="match status" value="1"/>
</dbReference>
<evidence type="ECO:0000313" key="5">
    <source>
        <dbReference type="EMBL" id="TCC98165.1"/>
    </source>
</evidence>
<comment type="similarity">
    <text evidence="3">Belongs to the glycosyl hydrolase 130 family.</text>
</comment>
<dbReference type="PANTHER" id="PTHR34106:SF5">
    <property type="entry name" value="GLYCOSIDASE"/>
    <property type="match status" value="1"/>
</dbReference>
<keyword evidence="6" id="KW-1185">Reference proteome</keyword>
<dbReference type="OrthoDB" id="2534034at2"/>
<proteinExistence type="inferred from homology"/>
<evidence type="ECO:0000256" key="2">
    <source>
        <dbReference type="ARBA" id="ARBA00022679"/>
    </source>
</evidence>
<reference evidence="5 6" key="1">
    <citation type="submission" date="2019-02" db="EMBL/GenBank/DDBJ databases">
        <title>Pedobacter sp. RP-1-14 sp. nov., isolated from Arctic soil.</title>
        <authorList>
            <person name="Dahal R.H."/>
        </authorList>
    </citation>
    <scope>NUCLEOTIDE SEQUENCE [LARGE SCALE GENOMIC DNA]</scope>
    <source>
        <strain evidence="5 6">RP-1-14</strain>
    </source>
</reference>
<keyword evidence="2" id="KW-0808">Transferase</keyword>
<dbReference type="Gene3D" id="2.115.10.20">
    <property type="entry name" value="Glycosyl hydrolase domain, family 43"/>
    <property type="match status" value="1"/>
</dbReference>
<organism evidence="5 6">
    <name type="scientific">Pedobacter psychroterrae</name>
    <dbReference type="NCBI Taxonomy" id="2530453"/>
    <lineage>
        <taxon>Bacteria</taxon>
        <taxon>Pseudomonadati</taxon>
        <taxon>Bacteroidota</taxon>
        <taxon>Sphingobacteriia</taxon>
        <taxon>Sphingobacteriales</taxon>
        <taxon>Sphingobacteriaceae</taxon>
        <taxon>Pedobacter</taxon>
    </lineage>
</organism>
<dbReference type="EMBL" id="SJSL01000007">
    <property type="protein sequence ID" value="TCC98165.1"/>
    <property type="molecule type" value="Genomic_DNA"/>
</dbReference>
<dbReference type="RefSeq" id="WP_131597540.1">
    <property type="nucleotide sequence ID" value="NZ_SJSL01000007.1"/>
</dbReference>
<accession>A0A4R0ND29</accession>
<dbReference type="CDD" id="cd18610">
    <property type="entry name" value="GH130_BT3780-like"/>
    <property type="match status" value="1"/>
</dbReference>
<name>A0A4R0ND29_9SPHI</name>